<evidence type="ECO:0000313" key="2">
    <source>
        <dbReference type="Proteomes" id="UP000189670"/>
    </source>
</evidence>
<gene>
    <name evidence="1" type="ORF">OMM_00925</name>
</gene>
<organism evidence="1 2">
    <name type="scientific">Candidatus Magnetoglobus multicellularis str. Araruama</name>
    <dbReference type="NCBI Taxonomy" id="890399"/>
    <lineage>
        <taxon>Bacteria</taxon>
        <taxon>Pseudomonadati</taxon>
        <taxon>Thermodesulfobacteriota</taxon>
        <taxon>Desulfobacteria</taxon>
        <taxon>Desulfobacterales</taxon>
        <taxon>Desulfobacteraceae</taxon>
        <taxon>Candidatus Magnetoglobus</taxon>
    </lineage>
</organism>
<dbReference type="EMBL" id="ATBP01000057">
    <property type="protein sequence ID" value="ETR73479.1"/>
    <property type="molecule type" value="Genomic_DNA"/>
</dbReference>
<dbReference type="AlphaFoldDB" id="A0A1V1PEZ8"/>
<reference evidence="2" key="1">
    <citation type="submission" date="2012-11" db="EMBL/GenBank/DDBJ databases">
        <authorList>
            <person name="Lucero-Rivera Y.E."/>
            <person name="Tovar-Ramirez D."/>
        </authorList>
    </citation>
    <scope>NUCLEOTIDE SEQUENCE [LARGE SCALE GENOMIC DNA]</scope>
    <source>
        <strain evidence="2">Araruama</strain>
    </source>
</reference>
<protein>
    <submittedName>
        <fullName evidence="1">Uncharacterized protein</fullName>
    </submittedName>
</protein>
<comment type="caution">
    <text evidence="1">The sequence shown here is derived from an EMBL/GenBank/DDBJ whole genome shotgun (WGS) entry which is preliminary data.</text>
</comment>
<accession>A0A1V1PEZ8</accession>
<sequence>MKQKEDIMRSINIANEKKRDARISFEGHRHKSDITYVLDDGTPKQSVKILKTTLQESITSLQKQFGSMTDIANAIIESDPEINLDITGMVIENTNKLYISNDNDIIYGVDLYEVARGPDGIEKERQFYTRQPANVNTDGVPVRCTGKRIPKNKAIKMFVFARKYQLKHVNGLTYDFLYDIAKSLHNDNALMFVGGGPKGNEPLIFYQGGTAYRGFLEGRINKERYCLILHLTQLELKEVTK</sequence>
<name>A0A1V1PEZ8_9BACT</name>
<evidence type="ECO:0000313" key="1">
    <source>
        <dbReference type="EMBL" id="ETR73479.1"/>
    </source>
</evidence>
<proteinExistence type="predicted"/>
<dbReference type="Proteomes" id="UP000189670">
    <property type="component" value="Unassembled WGS sequence"/>
</dbReference>